<protein>
    <submittedName>
        <fullName evidence="2">Uncharacterized protein</fullName>
    </submittedName>
</protein>
<feature type="region of interest" description="Disordered" evidence="1">
    <location>
        <begin position="349"/>
        <end position="381"/>
    </location>
</feature>
<feature type="compositionally biased region" description="Basic and acidic residues" evidence="1">
    <location>
        <begin position="132"/>
        <end position="160"/>
    </location>
</feature>
<accession>A0A5C8HUJ4</accession>
<feature type="compositionally biased region" description="Basic and acidic residues" evidence="1">
    <location>
        <begin position="88"/>
        <end position="120"/>
    </location>
</feature>
<evidence type="ECO:0000313" key="3">
    <source>
        <dbReference type="Proteomes" id="UP000321949"/>
    </source>
</evidence>
<reference evidence="2 3" key="1">
    <citation type="submission" date="2019-08" db="EMBL/GenBank/DDBJ databases">
        <authorList>
            <person name="Dong K."/>
        </authorList>
    </citation>
    <scope>NUCLEOTIDE SEQUENCE [LARGE SCALE GENOMIC DNA]</scope>
    <source>
        <strain evidence="2 3">K-1</strain>
    </source>
</reference>
<feature type="compositionally biased region" description="Low complexity" evidence="1">
    <location>
        <begin position="121"/>
        <end position="131"/>
    </location>
</feature>
<dbReference type="OrthoDB" id="5082907at2"/>
<comment type="caution">
    <text evidence="2">The sequence shown here is derived from an EMBL/GenBank/DDBJ whole genome shotgun (WGS) entry which is preliminary data.</text>
</comment>
<feature type="region of interest" description="Disordered" evidence="1">
    <location>
        <begin position="1"/>
        <end position="37"/>
    </location>
</feature>
<feature type="region of interest" description="Disordered" evidence="1">
    <location>
        <begin position="57"/>
        <end position="160"/>
    </location>
</feature>
<proteinExistence type="predicted"/>
<name>A0A5C8HUJ4_9MICO</name>
<feature type="compositionally biased region" description="Low complexity" evidence="1">
    <location>
        <begin position="16"/>
        <end position="30"/>
    </location>
</feature>
<dbReference type="AlphaFoldDB" id="A0A5C8HUJ4"/>
<organism evidence="2 3">
    <name type="scientific">Microbacterium saccharophilum</name>
    <dbReference type="NCBI Taxonomy" id="1213358"/>
    <lineage>
        <taxon>Bacteria</taxon>
        <taxon>Bacillati</taxon>
        <taxon>Actinomycetota</taxon>
        <taxon>Actinomycetes</taxon>
        <taxon>Micrococcales</taxon>
        <taxon>Microbacteriaceae</taxon>
        <taxon>Microbacterium</taxon>
    </lineage>
</organism>
<feature type="compositionally biased region" description="Basic and acidic residues" evidence="1">
    <location>
        <begin position="57"/>
        <end position="77"/>
    </location>
</feature>
<gene>
    <name evidence="2" type="ORF">FVP74_12005</name>
</gene>
<keyword evidence="3" id="KW-1185">Reference proteome</keyword>
<evidence type="ECO:0000256" key="1">
    <source>
        <dbReference type="SAM" id="MobiDB-lite"/>
    </source>
</evidence>
<dbReference type="Proteomes" id="UP000321949">
    <property type="component" value="Unassembled WGS sequence"/>
</dbReference>
<evidence type="ECO:0000313" key="2">
    <source>
        <dbReference type="EMBL" id="TXK08813.1"/>
    </source>
</evidence>
<dbReference type="EMBL" id="VRSX01000006">
    <property type="protein sequence ID" value="TXK08813.1"/>
    <property type="molecule type" value="Genomic_DNA"/>
</dbReference>
<sequence length="381" mass="44709">MSTSDERSAARRRLIQNDPDAAPRARAQRAAYRERNRERLAKAVREWKDANRDRARLHNRESMRRAAERKAAAEQRRARGRAWYAQHRAQERARARAYRRDHPERVREYRRRYIERHPDRAATQARQASQAWRDRNPDATRRQQRDAARKRRDDDPDGYRRWYQQNLEQQRARGRQASRLRTRLTQLGLPPRQMHRVYANEKRANEKVADEFYTRRRTAVQKQALRRELDPVAHTRVAILAARDRITGAAPSAPPGDLLRDATIERERQAWLHALPTLVGGYEDRHRARIAEEVRMDSIARVTFGRDPYDIPAETARRLRAEAFRHAAAHLVPTGDRDKLARLHRLIYPAREPTHRQQSPRPDTDSPGTGSASRTPMPSRG</sequence>
<feature type="compositionally biased region" description="Polar residues" evidence="1">
    <location>
        <begin position="356"/>
        <end position="381"/>
    </location>
</feature>
<dbReference type="RefSeq" id="WP_147051413.1">
    <property type="nucleotide sequence ID" value="NZ_BKAH01000019.1"/>
</dbReference>